<evidence type="ECO:0000313" key="6">
    <source>
        <dbReference type="EMBL" id="QDT90584.1"/>
    </source>
</evidence>
<keyword evidence="7" id="KW-1185">Reference proteome</keyword>
<feature type="transmembrane region" description="Helical" evidence="4">
    <location>
        <begin position="284"/>
        <end position="302"/>
    </location>
</feature>
<dbReference type="RefSeq" id="WP_145226634.1">
    <property type="nucleotide sequence ID" value="NZ_CP036343.1"/>
</dbReference>
<feature type="transmembrane region" description="Helical" evidence="4">
    <location>
        <begin position="107"/>
        <end position="131"/>
    </location>
</feature>
<feature type="domain" description="Major facilitator superfamily (MFS) profile" evidence="5">
    <location>
        <begin position="1"/>
        <end position="396"/>
    </location>
</feature>
<evidence type="ECO:0000313" key="7">
    <source>
        <dbReference type="Proteomes" id="UP000316855"/>
    </source>
</evidence>
<keyword evidence="1 4" id="KW-0812">Transmembrane</keyword>
<evidence type="ECO:0000259" key="5">
    <source>
        <dbReference type="PROSITE" id="PS50850"/>
    </source>
</evidence>
<keyword evidence="2 4" id="KW-1133">Transmembrane helix</keyword>
<dbReference type="KEGG" id="gax:Pan161_22370"/>
<dbReference type="SUPFAM" id="SSF103473">
    <property type="entry name" value="MFS general substrate transporter"/>
    <property type="match status" value="1"/>
</dbReference>
<feature type="transmembrane region" description="Helical" evidence="4">
    <location>
        <begin position="341"/>
        <end position="361"/>
    </location>
</feature>
<dbReference type="PROSITE" id="PS50850">
    <property type="entry name" value="MFS"/>
    <property type="match status" value="1"/>
</dbReference>
<evidence type="ECO:0000256" key="1">
    <source>
        <dbReference type="ARBA" id="ARBA00022692"/>
    </source>
</evidence>
<dbReference type="InterPro" id="IPR020846">
    <property type="entry name" value="MFS_dom"/>
</dbReference>
<dbReference type="InterPro" id="IPR036259">
    <property type="entry name" value="MFS_trans_sf"/>
</dbReference>
<dbReference type="GO" id="GO:0022857">
    <property type="term" value="F:transmembrane transporter activity"/>
    <property type="evidence" value="ECO:0007669"/>
    <property type="project" value="InterPro"/>
</dbReference>
<evidence type="ECO:0000256" key="3">
    <source>
        <dbReference type="ARBA" id="ARBA00023136"/>
    </source>
</evidence>
<organism evidence="6 7">
    <name type="scientific">Gimesia algae</name>
    <dbReference type="NCBI Taxonomy" id="2527971"/>
    <lineage>
        <taxon>Bacteria</taxon>
        <taxon>Pseudomonadati</taxon>
        <taxon>Planctomycetota</taxon>
        <taxon>Planctomycetia</taxon>
        <taxon>Planctomycetales</taxon>
        <taxon>Planctomycetaceae</taxon>
        <taxon>Gimesia</taxon>
    </lineage>
</organism>
<feature type="transmembrane region" description="Helical" evidence="4">
    <location>
        <begin position="373"/>
        <end position="391"/>
    </location>
</feature>
<feature type="transmembrane region" description="Helical" evidence="4">
    <location>
        <begin position="219"/>
        <end position="242"/>
    </location>
</feature>
<keyword evidence="3 4" id="KW-0472">Membrane</keyword>
<dbReference type="AlphaFoldDB" id="A0A517VC54"/>
<gene>
    <name evidence="6" type="ORF">Pan161_22370</name>
</gene>
<dbReference type="PANTHER" id="PTHR23531:SF1">
    <property type="entry name" value="QUINOLENE RESISTANCE PROTEIN NORA"/>
    <property type="match status" value="1"/>
</dbReference>
<reference evidence="6 7" key="1">
    <citation type="submission" date="2019-02" db="EMBL/GenBank/DDBJ databases">
        <title>Deep-cultivation of Planctomycetes and their phenomic and genomic characterization uncovers novel biology.</title>
        <authorList>
            <person name="Wiegand S."/>
            <person name="Jogler M."/>
            <person name="Boedeker C."/>
            <person name="Pinto D."/>
            <person name="Vollmers J."/>
            <person name="Rivas-Marin E."/>
            <person name="Kohn T."/>
            <person name="Peeters S.H."/>
            <person name="Heuer A."/>
            <person name="Rast P."/>
            <person name="Oberbeckmann S."/>
            <person name="Bunk B."/>
            <person name="Jeske O."/>
            <person name="Meyerdierks A."/>
            <person name="Storesund J.E."/>
            <person name="Kallscheuer N."/>
            <person name="Luecker S."/>
            <person name="Lage O.M."/>
            <person name="Pohl T."/>
            <person name="Merkel B.J."/>
            <person name="Hornburger P."/>
            <person name="Mueller R.-W."/>
            <person name="Bruemmer F."/>
            <person name="Labrenz M."/>
            <person name="Spormann A.M."/>
            <person name="Op den Camp H."/>
            <person name="Overmann J."/>
            <person name="Amann R."/>
            <person name="Jetten M.S.M."/>
            <person name="Mascher T."/>
            <person name="Medema M.H."/>
            <person name="Devos D.P."/>
            <person name="Kaster A.-K."/>
            <person name="Ovreas L."/>
            <person name="Rohde M."/>
            <person name="Galperin M.Y."/>
            <person name="Jogler C."/>
        </authorList>
    </citation>
    <scope>NUCLEOTIDE SEQUENCE [LARGE SCALE GENOMIC DNA]</scope>
    <source>
        <strain evidence="6 7">Pan161</strain>
    </source>
</reference>
<feature type="transmembrane region" description="Helical" evidence="4">
    <location>
        <begin position="254"/>
        <end position="272"/>
    </location>
</feature>
<dbReference type="EMBL" id="CP036343">
    <property type="protein sequence ID" value="QDT90584.1"/>
    <property type="molecule type" value="Genomic_DNA"/>
</dbReference>
<dbReference type="PANTHER" id="PTHR23531">
    <property type="entry name" value="QUINOLENE RESISTANCE PROTEIN NORA"/>
    <property type="match status" value="1"/>
</dbReference>
<feature type="transmembrane region" description="Helical" evidence="4">
    <location>
        <begin position="308"/>
        <end position="329"/>
    </location>
</feature>
<dbReference type="OrthoDB" id="211449at2"/>
<evidence type="ECO:0000256" key="2">
    <source>
        <dbReference type="ARBA" id="ARBA00022989"/>
    </source>
</evidence>
<accession>A0A517VC54</accession>
<dbReference type="Pfam" id="PF07690">
    <property type="entry name" value="MFS_1"/>
    <property type="match status" value="1"/>
</dbReference>
<dbReference type="InterPro" id="IPR011701">
    <property type="entry name" value="MFS"/>
</dbReference>
<dbReference type="InterPro" id="IPR052714">
    <property type="entry name" value="MFS_Exporter"/>
</dbReference>
<name>A0A517VC54_9PLAN</name>
<sequence>MSITPIVPTDEEEPIYNRLFWLCYLANVMLVTANAITFRFADLITYLGGTEELVGDIVGCGVFVALIARFFLGQGIDRYGVRRLWALSALIFVVGAGGMTVCRSLGWEIFALRMCFATGIAGMFTCSVVHIQQNVPQHRRTEVIGSLGSSGFVGMILGTQTSDWMLRSFAPGNAQFYALFGIPAVLGLCYLAIVIYVTRNDIHRRPKVTPAAHQLLFRYWPGQVVVVAIMMGLSFTVISVFLTRFVSQRELGGIGTFFAGYAASAFVIRIMTRRWGETVGRNKMITLGLMGHAIGHTILPSITQEWQLIGPSLLCGFGHALLFPAVVSLGTESFPSHYRGTGTTIVLGFFDAGAIIFAPILGSIIDRWGFTPMFYTSASVMTLTATVYTLTANHSLSKDIAIPQNQELCASLEEAID</sequence>
<dbReference type="Gene3D" id="1.20.1250.20">
    <property type="entry name" value="MFS general substrate transporter like domains"/>
    <property type="match status" value="1"/>
</dbReference>
<feature type="transmembrane region" description="Helical" evidence="4">
    <location>
        <begin position="174"/>
        <end position="198"/>
    </location>
</feature>
<feature type="transmembrane region" description="Helical" evidence="4">
    <location>
        <begin position="53"/>
        <end position="72"/>
    </location>
</feature>
<proteinExistence type="predicted"/>
<feature type="transmembrane region" description="Helical" evidence="4">
    <location>
        <begin position="21"/>
        <end position="41"/>
    </location>
</feature>
<feature type="transmembrane region" description="Helical" evidence="4">
    <location>
        <begin position="84"/>
        <end position="101"/>
    </location>
</feature>
<dbReference type="Proteomes" id="UP000316855">
    <property type="component" value="Chromosome"/>
</dbReference>
<protein>
    <submittedName>
        <fullName evidence="6">Major facilitator superfamily transporter</fullName>
    </submittedName>
</protein>
<feature type="transmembrane region" description="Helical" evidence="4">
    <location>
        <begin position="143"/>
        <end position="162"/>
    </location>
</feature>
<evidence type="ECO:0000256" key="4">
    <source>
        <dbReference type="SAM" id="Phobius"/>
    </source>
</evidence>